<keyword evidence="3" id="KW-0966">Cell projection</keyword>
<dbReference type="InterPro" id="IPR021136">
    <property type="entry name" value="Flagellar_hook_control-like_C"/>
</dbReference>
<feature type="region of interest" description="Disordered" evidence="1">
    <location>
        <begin position="121"/>
        <end position="143"/>
    </location>
</feature>
<dbReference type="InterPro" id="IPR052563">
    <property type="entry name" value="FliK"/>
</dbReference>
<dbReference type="Pfam" id="PF02120">
    <property type="entry name" value="Flg_hook"/>
    <property type="match status" value="1"/>
</dbReference>
<feature type="compositionally biased region" description="Low complexity" evidence="1">
    <location>
        <begin position="17"/>
        <end position="27"/>
    </location>
</feature>
<dbReference type="EMBL" id="JADIKJ010000004">
    <property type="protein sequence ID" value="MFK2899718.1"/>
    <property type="molecule type" value="Genomic_DNA"/>
</dbReference>
<keyword evidence="4" id="KW-1185">Reference proteome</keyword>
<dbReference type="Gene3D" id="3.30.750.140">
    <property type="match status" value="1"/>
</dbReference>
<feature type="region of interest" description="Disordered" evidence="1">
    <location>
        <begin position="1"/>
        <end position="97"/>
    </location>
</feature>
<feature type="compositionally biased region" description="Low complexity" evidence="1">
    <location>
        <begin position="71"/>
        <end position="87"/>
    </location>
</feature>
<keyword evidence="3" id="KW-0969">Cilium</keyword>
<evidence type="ECO:0000313" key="3">
    <source>
        <dbReference type="EMBL" id="MFK2899718.1"/>
    </source>
</evidence>
<feature type="domain" description="Flagellar hook-length control protein-like C-terminal" evidence="2">
    <location>
        <begin position="303"/>
        <end position="385"/>
    </location>
</feature>
<dbReference type="Proteomes" id="UP001620461">
    <property type="component" value="Unassembled WGS sequence"/>
</dbReference>
<accession>A0ABW8JF51</accession>
<dbReference type="PANTHER" id="PTHR37533:SF2">
    <property type="entry name" value="FLAGELLAR HOOK-LENGTH CONTROL PROTEIN"/>
    <property type="match status" value="1"/>
</dbReference>
<keyword evidence="3" id="KW-0282">Flagellum</keyword>
<evidence type="ECO:0000256" key="1">
    <source>
        <dbReference type="SAM" id="MobiDB-lite"/>
    </source>
</evidence>
<feature type="compositionally biased region" description="Low complexity" evidence="1">
    <location>
        <begin position="372"/>
        <end position="392"/>
    </location>
</feature>
<protein>
    <submittedName>
        <fullName evidence="3">Flagellar hook-length control protein FliK</fullName>
    </submittedName>
</protein>
<feature type="compositionally biased region" description="Basic and acidic residues" evidence="1">
    <location>
        <begin position="40"/>
        <end position="55"/>
    </location>
</feature>
<name>A0ABW8JF51_9GAMM</name>
<feature type="region of interest" description="Disordered" evidence="1">
    <location>
        <begin position="372"/>
        <end position="406"/>
    </location>
</feature>
<dbReference type="CDD" id="cd17470">
    <property type="entry name" value="T3SS_Flik_C"/>
    <property type="match status" value="1"/>
</dbReference>
<organism evidence="3 4">
    <name type="scientific">Dyella jejuensis</name>
    <dbReference type="NCBI Taxonomy" id="1432009"/>
    <lineage>
        <taxon>Bacteria</taxon>
        <taxon>Pseudomonadati</taxon>
        <taxon>Pseudomonadota</taxon>
        <taxon>Gammaproteobacteria</taxon>
        <taxon>Lysobacterales</taxon>
        <taxon>Rhodanobacteraceae</taxon>
        <taxon>Dyella</taxon>
    </lineage>
</organism>
<reference evidence="3 4" key="1">
    <citation type="submission" date="2020-10" db="EMBL/GenBank/DDBJ databases">
        <title>Phylogeny of dyella-like bacteria.</title>
        <authorList>
            <person name="Fu J."/>
        </authorList>
    </citation>
    <scope>NUCLEOTIDE SEQUENCE [LARGE SCALE GENOMIC DNA]</scope>
    <source>
        <strain evidence="3 4">JP1</strain>
    </source>
</reference>
<gene>
    <name evidence="3" type="ORF">ISP15_05160</name>
</gene>
<dbReference type="InterPro" id="IPR038610">
    <property type="entry name" value="FliK-like_C_sf"/>
</dbReference>
<dbReference type="PANTHER" id="PTHR37533">
    <property type="entry name" value="FLAGELLAR HOOK-LENGTH CONTROL PROTEIN"/>
    <property type="match status" value="1"/>
</dbReference>
<dbReference type="RefSeq" id="WP_404545807.1">
    <property type="nucleotide sequence ID" value="NZ_JADIKJ010000004.1"/>
</dbReference>
<evidence type="ECO:0000259" key="2">
    <source>
        <dbReference type="Pfam" id="PF02120"/>
    </source>
</evidence>
<proteinExistence type="predicted"/>
<evidence type="ECO:0000313" key="4">
    <source>
        <dbReference type="Proteomes" id="UP001620461"/>
    </source>
</evidence>
<sequence length="425" mass="40755">MSASPLPAVPAAPPAPMSSSAPPSSASRQRNDGAFQARLQDARQENEASSSDKSDASSSTKATSGQGGTSAAGTAKPGADPSAQDAAQQDDADSDSTLAVPDAISLASAVLHLIDHAVGDSGSHGAPVASATKSTQQTIAKHAAPSQPAGLMAPLPLPTTAAVSNGNADAGAAIGGATGGAAASSSALLLHKAFANAADSGAGDADSGAASALGDASAAAQGGSADPTQALAGALSAASHVAIASTAAAPAAAAATPGGADVSALAGLGAVSNAMPAATASTGHSLGMNAPVGSSGFAKELGQQVTWLSGQEVKQAQIRLNPQDLGPLDVKVSVEHGRVDVAFMTQHPAATAAVQQGLGQLSQMLGGHGLSLGHTSVGQQAQQQFSGHQQAQDGSRLSNDGEDPAEVGAIGASQRVAIGLVDAFA</sequence>
<comment type="caution">
    <text evidence="3">The sequence shown here is derived from an EMBL/GenBank/DDBJ whole genome shotgun (WGS) entry which is preliminary data.</text>
</comment>
<feature type="compositionally biased region" description="Pro residues" evidence="1">
    <location>
        <begin position="7"/>
        <end position="16"/>
    </location>
</feature>